<dbReference type="Gene3D" id="4.10.1000.10">
    <property type="entry name" value="Zinc finger, CCCH-type"/>
    <property type="match status" value="1"/>
</dbReference>
<keyword evidence="1" id="KW-0479">Metal-binding</keyword>
<keyword evidence="2" id="KW-0175">Coiled coil</keyword>
<feature type="zinc finger region" description="C3H1-type" evidence="1">
    <location>
        <begin position="267"/>
        <end position="294"/>
    </location>
</feature>
<dbReference type="Pfam" id="PF25540">
    <property type="entry name" value="DUF7923"/>
    <property type="match status" value="1"/>
</dbReference>
<evidence type="ECO:0000256" key="2">
    <source>
        <dbReference type="SAM" id="Coils"/>
    </source>
</evidence>
<proteinExistence type="predicted"/>
<sequence>MLNEKDIDDAAQQLAEFRQTNTLSSILESYTELIASYKRLKSDYEEEREGRERYKQMARGQERNPFVLVLIDGDGYVFSEDQVTAGAEGGTRAAQQLNDTIKTSLRRKGLESCDIMVRVYANLVGLSKTLSKAGLCGPEKRSLAPFTSSFTRSYGLTDFVDAGELKENADFKLRAMLRLYAENAQCKHIYFAACHDVGYVSELTPYRGCRDRFTLVRTPGLLFHEEFAKLSLDIEELPGVFRAAKFDGPPAYPRPISTHQTVPAAQSESQKVCSFFAIGKCRYGKTCKNLHAGTKTMTPRSTMESPFSSHHLSRTTRSDDESTNGFGRLSFNPPTHYGTKNGMTDTSLLKIDPASQLPKKENIPTSYVAINESQQRLDPYIPPPSPTASSLLKDRSVGRKICNNKQLTDSCPNEKCEYDHDPLPEELKPALEWLARSLPCPRREKCRNASCVQGHICQNPDCKHRGGRAFCRLFYTMHQTDLTFDRCVPGMTHRPTSLHQPSEVHQSSEFHQPFAPPSEFHQPFAASESMSGEEEEILTFGVNV</sequence>
<feature type="domain" description="C3H1-type" evidence="4">
    <location>
        <begin position="267"/>
        <end position="294"/>
    </location>
</feature>
<reference evidence="5" key="1">
    <citation type="submission" date="2023-10" db="EMBL/GenBank/DDBJ databases">
        <authorList>
            <person name="Hackl T."/>
        </authorList>
    </citation>
    <scope>NUCLEOTIDE SEQUENCE</scope>
</reference>
<dbReference type="Pfam" id="PF25543">
    <property type="entry name" value="zf-CCCH_tandem"/>
    <property type="match status" value="1"/>
</dbReference>
<protein>
    <submittedName>
        <fullName evidence="5">Uu.00g065450.m01.CDS01</fullName>
    </submittedName>
</protein>
<feature type="compositionally biased region" description="Polar residues" evidence="3">
    <location>
        <begin position="297"/>
        <end position="310"/>
    </location>
</feature>
<dbReference type="EMBL" id="CAUWAG010000018">
    <property type="protein sequence ID" value="CAJ2510920.1"/>
    <property type="molecule type" value="Genomic_DNA"/>
</dbReference>
<evidence type="ECO:0000313" key="6">
    <source>
        <dbReference type="Proteomes" id="UP001295740"/>
    </source>
</evidence>
<organism evidence="5 6">
    <name type="scientific">Anthostomella pinea</name>
    <dbReference type="NCBI Taxonomy" id="933095"/>
    <lineage>
        <taxon>Eukaryota</taxon>
        <taxon>Fungi</taxon>
        <taxon>Dikarya</taxon>
        <taxon>Ascomycota</taxon>
        <taxon>Pezizomycotina</taxon>
        <taxon>Sordariomycetes</taxon>
        <taxon>Xylariomycetidae</taxon>
        <taxon>Xylariales</taxon>
        <taxon>Xylariaceae</taxon>
        <taxon>Anthostomella</taxon>
    </lineage>
</organism>
<keyword evidence="1" id="KW-0862">Zinc</keyword>
<dbReference type="InterPro" id="IPR000571">
    <property type="entry name" value="Znf_CCCH"/>
</dbReference>
<feature type="region of interest" description="Disordered" evidence="3">
    <location>
        <begin position="297"/>
        <end position="344"/>
    </location>
</feature>
<evidence type="ECO:0000259" key="4">
    <source>
        <dbReference type="PROSITE" id="PS50103"/>
    </source>
</evidence>
<dbReference type="InterPro" id="IPR057654">
    <property type="entry name" value="Znf-CCCH_tandem"/>
</dbReference>
<gene>
    <name evidence="5" type="ORF">KHLLAP_LOCUS11388</name>
</gene>
<name>A0AAI8VUK1_9PEZI</name>
<dbReference type="AlphaFoldDB" id="A0AAI8VUK1"/>
<feature type="coiled-coil region" evidence="2">
    <location>
        <begin position="27"/>
        <end position="57"/>
    </location>
</feature>
<dbReference type="InterPro" id="IPR057683">
    <property type="entry name" value="DUF7923"/>
</dbReference>
<evidence type="ECO:0000256" key="1">
    <source>
        <dbReference type="PROSITE-ProRule" id="PRU00723"/>
    </source>
</evidence>
<dbReference type="Pfam" id="PF25542">
    <property type="entry name" value="zf-CCCH_12"/>
    <property type="match status" value="1"/>
</dbReference>
<dbReference type="PANTHER" id="PTHR37543">
    <property type="entry name" value="CCCH ZINC FINGER DNA BINDING PROTEIN (AFU_ORTHOLOGUE AFUA_5G12760)"/>
    <property type="match status" value="1"/>
</dbReference>
<evidence type="ECO:0000313" key="5">
    <source>
        <dbReference type="EMBL" id="CAJ2510920.1"/>
    </source>
</evidence>
<dbReference type="SMART" id="SM00356">
    <property type="entry name" value="ZnF_C3H1"/>
    <property type="match status" value="2"/>
</dbReference>
<comment type="caution">
    <text evidence="5">The sequence shown here is derived from an EMBL/GenBank/DDBJ whole genome shotgun (WGS) entry which is preliminary data.</text>
</comment>
<accession>A0AAI8VUK1</accession>
<keyword evidence="1" id="KW-0863">Zinc-finger</keyword>
<evidence type="ECO:0000256" key="3">
    <source>
        <dbReference type="SAM" id="MobiDB-lite"/>
    </source>
</evidence>
<dbReference type="Proteomes" id="UP001295740">
    <property type="component" value="Unassembled WGS sequence"/>
</dbReference>
<dbReference type="PANTHER" id="PTHR37543:SF1">
    <property type="entry name" value="CCCH ZINC FINGER DNA BINDING PROTEIN (AFU_ORTHOLOGUE AFUA_5G12760)"/>
    <property type="match status" value="1"/>
</dbReference>
<keyword evidence="6" id="KW-1185">Reference proteome</keyword>
<dbReference type="GO" id="GO:0008270">
    <property type="term" value="F:zinc ion binding"/>
    <property type="evidence" value="ECO:0007669"/>
    <property type="project" value="UniProtKB-KW"/>
</dbReference>
<dbReference type="PROSITE" id="PS50103">
    <property type="entry name" value="ZF_C3H1"/>
    <property type="match status" value="1"/>
</dbReference>